<reference evidence="3" key="1">
    <citation type="submission" date="2024-06" db="EMBL/GenBank/DDBJ databases">
        <authorList>
            <person name="Liu X."/>
            <person name="Lenzi L."/>
            <person name="Haldenby T S."/>
            <person name="Uol C."/>
        </authorList>
    </citation>
    <scope>NUCLEOTIDE SEQUENCE</scope>
</reference>
<evidence type="ECO:0008006" key="5">
    <source>
        <dbReference type="Google" id="ProtNLM"/>
    </source>
</evidence>
<accession>A0AAV2TP41</accession>
<dbReference type="EMBL" id="CAXLJL010000567">
    <property type="protein sequence ID" value="CAL5138983.1"/>
    <property type="molecule type" value="Genomic_DNA"/>
</dbReference>
<comment type="caution">
    <text evidence="3">The sequence shown here is derived from an EMBL/GenBank/DDBJ whole genome shotgun (WGS) entry which is preliminary data.</text>
</comment>
<feature type="signal peptide" evidence="2">
    <location>
        <begin position="1"/>
        <end position="17"/>
    </location>
</feature>
<evidence type="ECO:0000256" key="1">
    <source>
        <dbReference type="SAM" id="MobiDB-lite"/>
    </source>
</evidence>
<protein>
    <recommendedName>
        <fullName evidence="5">Secreted protein</fullName>
    </recommendedName>
</protein>
<sequence length="81" mass="9529">MMWLFVYVLALFALVGNDHMQAESAYVRDFRPPRNSRIPPIHGESVEAVMMNKKPMWGSKHPPRTRPYRSISNSPFPWVDW</sequence>
<feature type="chain" id="PRO_5043315413" description="Secreted protein" evidence="2">
    <location>
        <begin position="18"/>
        <end position="81"/>
    </location>
</feature>
<dbReference type="Proteomes" id="UP001497525">
    <property type="component" value="Unassembled WGS sequence"/>
</dbReference>
<name>A0AAV2TP41_CALDB</name>
<proteinExistence type="predicted"/>
<organism evidence="3 4">
    <name type="scientific">Calicophoron daubneyi</name>
    <name type="common">Rumen fluke</name>
    <name type="synonym">Paramphistomum daubneyi</name>
    <dbReference type="NCBI Taxonomy" id="300641"/>
    <lineage>
        <taxon>Eukaryota</taxon>
        <taxon>Metazoa</taxon>
        <taxon>Spiralia</taxon>
        <taxon>Lophotrochozoa</taxon>
        <taxon>Platyhelminthes</taxon>
        <taxon>Trematoda</taxon>
        <taxon>Digenea</taxon>
        <taxon>Plagiorchiida</taxon>
        <taxon>Pronocephalata</taxon>
        <taxon>Paramphistomoidea</taxon>
        <taxon>Paramphistomidae</taxon>
        <taxon>Calicophoron</taxon>
    </lineage>
</organism>
<feature type="region of interest" description="Disordered" evidence="1">
    <location>
        <begin position="55"/>
        <end position="81"/>
    </location>
</feature>
<evidence type="ECO:0000256" key="2">
    <source>
        <dbReference type="SAM" id="SignalP"/>
    </source>
</evidence>
<evidence type="ECO:0000313" key="4">
    <source>
        <dbReference type="Proteomes" id="UP001497525"/>
    </source>
</evidence>
<evidence type="ECO:0000313" key="3">
    <source>
        <dbReference type="EMBL" id="CAL5138983.1"/>
    </source>
</evidence>
<keyword evidence="2" id="KW-0732">Signal</keyword>
<gene>
    <name evidence="3" type="ORF">CDAUBV1_LOCUS14040</name>
</gene>
<dbReference type="AlphaFoldDB" id="A0AAV2TP41"/>